<evidence type="ECO:0000313" key="3">
    <source>
        <dbReference type="EMBL" id="KAJ8975201.1"/>
    </source>
</evidence>
<keyword evidence="4" id="KW-1185">Reference proteome</keyword>
<dbReference type="InterPro" id="IPR011333">
    <property type="entry name" value="SKP1/BTB/POZ_sf"/>
</dbReference>
<dbReference type="Proteomes" id="UP001162164">
    <property type="component" value="Unassembled WGS sequence"/>
</dbReference>
<dbReference type="PANTHER" id="PTHR14499">
    <property type="entry name" value="POTASSIUM CHANNEL TETRAMERIZATION DOMAIN-CONTAINING"/>
    <property type="match status" value="1"/>
</dbReference>
<evidence type="ECO:0000259" key="2">
    <source>
        <dbReference type="Pfam" id="PF02214"/>
    </source>
</evidence>
<feature type="coiled-coil region" evidence="1">
    <location>
        <begin position="210"/>
        <end position="237"/>
    </location>
</feature>
<protein>
    <recommendedName>
        <fullName evidence="2">Potassium channel tetramerisation-type BTB domain-containing protein</fullName>
    </recommendedName>
</protein>
<accession>A0ABQ9JAJ3</accession>
<dbReference type="EMBL" id="JAPWTJ010000859">
    <property type="protein sequence ID" value="KAJ8975201.1"/>
    <property type="molecule type" value="Genomic_DNA"/>
</dbReference>
<dbReference type="Pfam" id="PF02214">
    <property type="entry name" value="BTB_2"/>
    <property type="match status" value="1"/>
</dbReference>
<evidence type="ECO:0000256" key="1">
    <source>
        <dbReference type="SAM" id="Coils"/>
    </source>
</evidence>
<name>A0ABQ9JAJ3_9CUCU</name>
<proteinExistence type="predicted"/>
<comment type="caution">
    <text evidence="3">The sequence shown here is derived from an EMBL/GenBank/DDBJ whole genome shotgun (WGS) entry which is preliminary data.</text>
</comment>
<organism evidence="3 4">
    <name type="scientific">Molorchus minor</name>
    <dbReference type="NCBI Taxonomy" id="1323400"/>
    <lineage>
        <taxon>Eukaryota</taxon>
        <taxon>Metazoa</taxon>
        <taxon>Ecdysozoa</taxon>
        <taxon>Arthropoda</taxon>
        <taxon>Hexapoda</taxon>
        <taxon>Insecta</taxon>
        <taxon>Pterygota</taxon>
        <taxon>Neoptera</taxon>
        <taxon>Endopterygota</taxon>
        <taxon>Coleoptera</taxon>
        <taxon>Polyphaga</taxon>
        <taxon>Cucujiformia</taxon>
        <taxon>Chrysomeloidea</taxon>
        <taxon>Cerambycidae</taxon>
        <taxon>Lamiinae</taxon>
        <taxon>Monochamini</taxon>
        <taxon>Molorchus</taxon>
    </lineage>
</organism>
<dbReference type="Gene3D" id="3.30.710.10">
    <property type="entry name" value="Potassium Channel Kv1.1, Chain A"/>
    <property type="match status" value="1"/>
</dbReference>
<dbReference type="SUPFAM" id="SSF54695">
    <property type="entry name" value="POZ domain"/>
    <property type="match status" value="1"/>
</dbReference>
<reference evidence="3" key="1">
    <citation type="journal article" date="2023" name="Insect Mol. Biol.">
        <title>Genome sequencing provides insights into the evolution of gene families encoding plant cell wall-degrading enzymes in longhorned beetles.</title>
        <authorList>
            <person name="Shin N.R."/>
            <person name="Okamura Y."/>
            <person name="Kirsch R."/>
            <person name="Pauchet Y."/>
        </authorList>
    </citation>
    <scope>NUCLEOTIDE SEQUENCE</scope>
    <source>
        <strain evidence="3">MMC_N1</strain>
    </source>
</reference>
<dbReference type="PANTHER" id="PTHR14499:SF67">
    <property type="entry name" value="BTB_POZ DOMAIN-CONTAINING PROTEIN TIWAZ"/>
    <property type="match status" value="1"/>
</dbReference>
<dbReference type="InterPro" id="IPR003131">
    <property type="entry name" value="T1-type_BTB"/>
</dbReference>
<feature type="coiled-coil region" evidence="1">
    <location>
        <begin position="291"/>
        <end position="322"/>
    </location>
</feature>
<keyword evidence="1" id="KW-0175">Coiled coil</keyword>
<sequence>MSDEIPDNVQKRIKQLENQNIKFRNILKNVLDVSEKEASGIARLQDEANYLKKTIANLEKEKEQLERNLATVLENTYDTEMVQTVNKLEREHTELKLKLDGVLHEISKENDEIEHLKAEDEQLKKIMTGLENEKLRLLAEIQGIDIKESNQSNQDSELYKKLSELETKQEGIDNNLQVDNTSEYMSSEMLCNFMSLEQTYKDYVDTLKEHTSLIEKVSELERKNEELIKTVQKSQGEHMNSQTKLTESIVKSNANLIQKIADVKSQLESNLEVNSMFIKSMETPQQLELRLSVLENEKTDLYKQLEKSLEMSSSEIRQMSKSLSDPNIKKLVDEIEYQKTILLCNLKSLKQNIGSPSSSDGSHSEAKFKMEDLVGLCVPATSGLHKIVGNSGNSNEYNVSESTSAKGEHDKLEISYCYRYPESRLAKLFNGSIPIVLDSLKQHYFIDRDGGMFRHILNFMRNSRLLIPDNFQDLDLLLEEAKYFEVILKCSSSCCFGRLSAKPSEWPFLLYSHYSPPPTASSLEPPGLLIEVRGFFQLGAPTSSSAPHWH</sequence>
<gene>
    <name evidence="3" type="ORF">NQ317_019028</name>
</gene>
<feature type="domain" description="Potassium channel tetramerisation-type BTB" evidence="2">
    <location>
        <begin position="413"/>
        <end position="489"/>
    </location>
</feature>
<feature type="coiled-coil region" evidence="1">
    <location>
        <begin position="41"/>
        <end position="133"/>
    </location>
</feature>
<evidence type="ECO:0000313" key="4">
    <source>
        <dbReference type="Proteomes" id="UP001162164"/>
    </source>
</evidence>